<dbReference type="EMBL" id="PQ015378">
    <property type="protein sequence ID" value="XDJ14857.1"/>
    <property type="molecule type" value="Genomic_DNA"/>
</dbReference>
<protein>
    <submittedName>
        <fullName evidence="1">Uncharacterized protein</fullName>
    </submittedName>
</protein>
<evidence type="ECO:0000313" key="1">
    <source>
        <dbReference type="EMBL" id="XDJ14857.1"/>
    </source>
</evidence>
<sequence>MVASKGTDKLRLLTEAAQEAVRRDPALLDKLAEVKLTWREPHSSDAGPLPEVCIRFK</sequence>
<proteinExistence type="predicted"/>
<organism evidence="1">
    <name type="scientific">Pseudomonas phage RVTF4</name>
    <dbReference type="NCBI Taxonomy" id="3236931"/>
    <lineage>
        <taxon>Viruses</taxon>
    </lineage>
</organism>
<name>A0AB39CD55_9VIRU</name>
<reference evidence="1" key="1">
    <citation type="submission" date="2024-07" db="EMBL/GenBank/DDBJ databases">
        <authorList>
            <person name="Bringhurst R.M."/>
            <person name="Homer T.E."/>
        </authorList>
    </citation>
    <scope>NUCLEOTIDE SEQUENCE</scope>
</reference>
<accession>A0AB39CD55</accession>